<dbReference type="OrthoDB" id="9806494at2"/>
<dbReference type="PANTHER" id="PTHR36439:SF1">
    <property type="entry name" value="DUF1697 DOMAIN-CONTAINING PROTEIN"/>
    <property type="match status" value="1"/>
</dbReference>
<dbReference type="Proteomes" id="UP000183529">
    <property type="component" value="Unassembled WGS sequence"/>
</dbReference>
<dbReference type="InterPro" id="IPR012545">
    <property type="entry name" value="DUF1697"/>
</dbReference>
<reference evidence="1 2" key="1">
    <citation type="submission" date="2016-10" db="EMBL/GenBank/DDBJ databases">
        <authorList>
            <person name="Varghese N."/>
            <person name="Submissions S."/>
        </authorList>
    </citation>
    <scope>NUCLEOTIDE SEQUENCE [LARGE SCALE GENOMIC DNA]</scope>
    <source>
        <strain evidence="1 2">LMG 22274</strain>
    </source>
</reference>
<dbReference type="PIRSF" id="PIRSF008502">
    <property type="entry name" value="UCP008502"/>
    <property type="match status" value="1"/>
</dbReference>
<evidence type="ECO:0000313" key="2">
    <source>
        <dbReference type="Proteomes" id="UP000183529"/>
    </source>
</evidence>
<dbReference type="EMBL" id="FNZM01000003">
    <property type="protein sequence ID" value="SEJ18524.1"/>
    <property type="molecule type" value="Genomic_DNA"/>
</dbReference>
<dbReference type="PANTHER" id="PTHR36439">
    <property type="entry name" value="BLL4334 PROTEIN"/>
    <property type="match status" value="1"/>
</dbReference>
<protein>
    <submittedName>
        <fullName evidence="1">Uncharacterized conserved protein, DUF1697 family</fullName>
    </submittedName>
</protein>
<name>A0A1A5X920_9BURK</name>
<accession>A0A1A5X920</accession>
<proteinExistence type="predicted"/>
<comment type="caution">
    <text evidence="1">The sequence shown here is derived from an EMBL/GenBank/DDBJ whole genome shotgun (WGS) entry which is preliminary data.</text>
</comment>
<evidence type="ECO:0000313" key="1">
    <source>
        <dbReference type="EMBL" id="SEJ18524.1"/>
    </source>
</evidence>
<dbReference type="AlphaFoldDB" id="A0A1A5X920"/>
<organism evidence="1 2">
    <name type="scientific">Paraburkholderia tropica</name>
    <dbReference type="NCBI Taxonomy" id="92647"/>
    <lineage>
        <taxon>Bacteria</taxon>
        <taxon>Pseudomonadati</taxon>
        <taxon>Pseudomonadota</taxon>
        <taxon>Betaproteobacteria</taxon>
        <taxon>Burkholderiales</taxon>
        <taxon>Burkholderiaceae</taxon>
        <taxon>Paraburkholderia</taxon>
    </lineage>
</organism>
<sequence length="174" mass="18293">MPTSTYVALLRAVNVGGTGKLAMTELRAMCEALGFANVRTYIASGNVVFDSRLAASSVKKQLEASLEAYAGKPVGVLLRNAAEMAAIVAANPFADAPPDRTVAIFLDTAPPANLLETARGQQAESIVAGKREIYVQYPDGIGRSKLKLPAAADGTARNMNTVATLAQWANQRAE</sequence>
<dbReference type="RefSeq" id="WP_065061535.1">
    <property type="nucleotide sequence ID" value="NZ_CADFGN010000001.1"/>
</dbReference>
<gene>
    <name evidence="1" type="ORF">SAMN05216550_10382</name>
</gene>
<dbReference type="SUPFAM" id="SSF160379">
    <property type="entry name" value="SP0830-like"/>
    <property type="match status" value="1"/>
</dbReference>
<dbReference type="Pfam" id="PF08002">
    <property type="entry name" value="DUF1697"/>
    <property type="match status" value="1"/>
</dbReference>
<dbReference type="Gene3D" id="3.30.70.1280">
    <property type="entry name" value="SP0830-like domains"/>
    <property type="match status" value="1"/>
</dbReference>